<dbReference type="SUPFAM" id="SSF53850">
    <property type="entry name" value="Periplasmic binding protein-like II"/>
    <property type="match status" value="1"/>
</dbReference>
<evidence type="ECO:0000259" key="5">
    <source>
        <dbReference type="PROSITE" id="PS50931"/>
    </source>
</evidence>
<dbReference type="InterPro" id="IPR058163">
    <property type="entry name" value="LysR-type_TF_proteobact-type"/>
</dbReference>
<dbReference type="GO" id="GO:0006351">
    <property type="term" value="P:DNA-templated transcription"/>
    <property type="evidence" value="ECO:0007669"/>
    <property type="project" value="TreeGrafter"/>
</dbReference>
<dbReference type="Proteomes" id="UP000291562">
    <property type="component" value="Chromosome"/>
</dbReference>
<evidence type="ECO:0000256" key="1">
    <source>
        <dbReference type="ARBA" id="ARBA00009437"/>
    </source>
</evidence>
<dbReference type="OrthoDB" id="9810065at2"/>
<keyword evidence="7" id="KW-1185">Reference proteome</keyword>
<dbReference type="PANTHER" id="PTHR30537">
    <property type="entry name" value="HTH-TYPE TRANSCRIPTIONAL REGULATOR"/>
    <property type="match status" value="1"/>
</dbReference>
<gene>
    <name evidence="6" type="ORF">ELE36_08070</name>
</gene>
<keyword evidence="3" id="KW-0238">DNA-binding</keyword>
<dbReference type="InterPro" id="IPR036390">
    <property type="entry name" value="WH_DNA-bd_sf"/>
</dbReference>
<sequence>MDKFSAIQIFVRVVDSGSFTAAAEQLGISRAMASKLVQGLEDSLGIRLLNRTTRRLSLTGPGQSYYQRTSEILAQLAEAESEAAQAQNEPRGRLRISAPTSFGIRHLAPTLGEYQRRFRQVEIDLSLSDRMVDLVDEGFDLAIRISILRDSSLIARRLAPCRIVVVASPAYLAEHGTPQQPNDLQQHNCLVYTLSTRGIEWTFLRGEETQALRLSGTLSANNGDFIAAAAVAGVGVAVLPSFIAADDLRAGRLVPLLCEWRSPSIAVYAVYAQTRTLPAKTRSLIDFLADRFGPEPYWDDGLGG</sequence>
<evidence type="ECO:0000313" key="6">
    <source>
        <dbReference type="EMBL" id="QBB70322.1"/>
    </source>
</evidence>
<proteinExistence type="inferred from homology"/>
<dbReference type="Gene3D" id="1.10.10.10">
    <property type="entry name" value="Winged helix-like DNA-binding domain superfamily/Winged helix DNA-binding domain"/>
    <property type="match status" value="1"/>
</dbReference>
<dbReference type="FunFam" id="3.40.190.290:FF:000001">
    <property type="entry name" value="Transcriptional regulator, LysR family"/>
    <property type="match status" value="1"/>
</dbReference>
<dbReference type="Pfam" id="PF00126">
    <property type="entry name" value="HTH_1"/>
    <property type="match status" value="1"/>
</dbReference>
<feature type="domain" description="HTH lysR-type" evidence="5">
    <location>
        <begin position="1"/>
        <end position="59"/>
    </location>
</feature>
<evidence type="ECO:0000256" key="4">
    <source>
        <dbReference type="ARBA" id="ARBA00023163"/>
    </source>
</evidence>
<evidence type="ECO:0000256" key="3">
    <source>
        <dbReference type="ARBA" id="ARBA00023125"/>
    </source>
</evidence>
<reference evidence="6 7" key="1">
    <citation type="submission" date="2019-01" db="EMBL/GenBank/DDBJ databases">
        <title>Pseudolysobacter antarctica gen. nov., sp. nov., isolated from Fildes Peninsula, Antarctica.</title>
        <authorList>
            <person name="Wei Z."/>
            <person name="Peng F."/>
        </authorList>
    </citation>
    <scope>NUCLEOTIDE SEQUENCE [LARGE SCALE GENOMIC DNA]</scope>
    <source>
        <strain evidence="6 7">AQ6-296</strain>
    </source>
</reference>
<dbReference type="AlphaFoldDB" id="A0A411HIG1"/>
<dbReference type="InterPro" id="IPR005119">
    <property type="entry name" value="LysR_subst-bd"/>
</dbReference>
<dbReference type="EMBL" id="CP035704">
    <property type="protein sequence ID" value="QBB70322.1"/>
    <property type="molecule type" value="Genomic_DNA"/>
</dbReference>
<dbReference type="CDD" id="cd08422">
    <property type="entry name" value="PBP2_CrgA_like"/>
    <property type="match status" value="1"/>
</dbReference>
<dbReference type="KEGG" id="xbc:ELE36_08070"/>
<dbReference type="InterPro" id="IPR036388">
    <property type="entry name" value="WH-like_DNA-bd_sf"/>
</dbReference>
<dbReference type="GO" id="GO:0003700">
    <property type="term" value="F:DNA-binding transcription factor activity"/>
    <property type="evidence" value="ECO:0007669"/>
    <property type="project" value="InterPro"/>
</dbReference>
<name>A0A411HIG1_9GAMM</name>
<keyword evidence="4" id="KW-0804">Transcription</keyword>
<dbReference type="Pfam" id="PF03466">
    <property type="entry name" value="LysR_substrate"/>
    <property type="match status" value="1"/>
</dbReference>
<dbReference type="PROSITE" id="PS50931">
    <property type="entry name" value="HTH_LYSR"/>
    <property type="match status" value="1"/>
</dbReference>
<dbReference type="SUPFAM" id="SSF46785">
    <property type="entry name" value="Winged helix' DNA-binding domain"/>
    <property type="match status" value="1"/>
</dbReference>
<comment type="similarity">
    <text evidence="1">Belongs to the LysR transcriptional regulatory family.</text>
</comment>
<organism evidence="6 7">
    <name type="scientific">Pseudolysobacter antarcticus</name>
    <dbReference type="NCBI Taxonomy" id="2511995"/>
    <lineage>
        <taxon>Bacteria</taxon>
        <taxon>Pseudomonadati</taxon>
        <taxon>Pseudomonadota</taxon>
        <taxon>Gammaproteobacteria</taxon>
        <taxon>Lysobacterales</taxon>
        <taxon>Rhodanobacteraceae</taxon>
        <taxon>Pseudolysobacter</taxon>
    </lineage>
</organism>
<dbReference type="PANTHER" id="PTHR30537:SF5">
    <property type="entry name" value="HTH-TYPE TRANSCRIPTIONAL ACTIVATOR TTDR-RELATED"/>
    <property type="match status" value="1"/>
</dbReference>
<dbReference type="Gene3D" id="3.40.190.290">
    <property type="match status" value="1"/>
</dbReference>
<accession>A0A411HIG1</accession>
<protein>
    <submittedName>
        <fullName evidence="6">LysR family transcriptional regulator</fullName>
    </submittedName>
</protein>
<dbReference type="RefSeq" id="WP_129832581.1">
    <property type="nucleotide sequence ID" value="NZ_CP035704.1"/>
</dbReference>
<keyword evidence="2" id="KW-0805">Transcription regulation</keyword>
<dbReference type="InterPro" id="IPR000847">
    <property type="entry name" value="LysR_HTH_N"/>
</dbReference>
<dbReference type="GO" id="GO:0043565">
    <property type="term" value="F:sequence-specific DNA binding"/>
    <property type="evidence" value="ECO:0007669"/>
    <property type="project" value="TreeGrafter"/>
</dbReference>
<dbReference type="FunFam" id="1.10.10.10:FF:000001">
    <property type="entry name" value="LysR family transcriptional regulator"/>
    <property type="match status" value="1"/>
</dbReference>
<evidence type="ECO:0000256" key="2">
    <source>
        <dbReference type="ARBA" id="ARBA00023015"/>
    </source>
</evidence>
<evidence type="ECO:0000313" key="7">
    <source>
        <dbReference type="Proteomes" id="UP000291562"/>
    </source>
</evidence>